<dbReference type="Gene3D" id="3.40.50.1170">
    <property type="entry name" value="L-asparaginase, N-terminal domain"/>
    <property type="match status" value="1"/>
</dbReference>
<dbReference type="InterPro" id="IPR037950">
    <property type="entry name" value="PgdA-like"/>
</dbReference>
<dbReference type="Pfam" id="PF00710">
    <property type="entry name" value="Asparaginase"/>
    <property type="match status" value="1"/>
</dbReference>
<dbReference type="PANTHER" id="PTHR47561">
    <property type="entry name" value="POLYSACCHARIDE DEACETYLASE FAMILY PROTEIN (AFU_ORTHOLOGUE AFUA_6G05030)"/>
    <property type="match status" value="1"/>
</dbReference>
<dbReference type="SUPFAM" id="SSF88713">
    <property type="entry name" value="Glycoside hydrolase/deacetylase"/>
    <property type="match status" value="1"/>
</dbReference>
<dbReference type="Gene3D" id="3.40.50.40">
    <property type="match status" value="1"/>
</dbReference>
<feature type="binding site" evidence="8">
    <location>
        <position position="57"/>
    </location>
    <ligand>
        <name>substrate</name>
    </ligand>
</feature>
<keyword evidence="11" id="KW-1185">Reference proteome</keyword>
<dbReference type="eggNOG" id="COG0252">
    <property type="taxonomic scope" value="Bacteria"/>
</dbReference>
<comment type="function">
    <text evidence="1">Is involved in generating a small heat-stable compound (Nod), an acylated oligomer of N-acetylglucosamine, that stimulates mitosis in various plant protoplasts.</text>
</comment>
<dbReference type="GO" id="GO:0005975">
    <property type="term" value="P:carbohydrate metabolic process"/>
    <property type="evidence" value="ECO:0007669"/>
    <property type="project" value="InterPro"/>
</dbReference>
<accession>A0A1V0GWR3</accession>
<dbReference type="InterPro" id="IPR004550">
    <property type="entry name" value="AsnASE_II"/>
</dbReference>
<dbReference type="InterPro" id="IPR036152">
    <property type="entry name" value="Asp/glu_Ase-like_sf"/>
</dbReference>
<dbReference type="InterPro" id="IPR027473">
    <property type="entry name" value="L-asparaginase_C"/>
</dbReference>
<comment type="similarity">
    <text evidence="2">Belongs to the asparaginase 1 family.</text>
</comment>
<dbReference type="CDD" id="cd08964">
    <property type="entry name" value="L-asparaginase_II"/>
    <property type="match status" value="1"/>
</dbReference>
<comment type="similarity">
    <text evidence="3">Belongs to the polysaccharide deacetylase family.</text>
</comment>
<dbReference type="Pfam" id="PF01522">
    <property type="entry name" value="Polysacc_deac_1"/>
    <property type="match status" value="1"/>
</dbReference>
<dbReference type="SFLD" id="SFLDS00057">
    <property type="entry name" value="Glutaminase/Asparaginase"/>
    <property type="match status" value="1"/>
</dbReference>
<dbReference type="PROSITE" id="PS51732">
    <property type="entry name" value="ASN_GLN_ASE_3"/>
    <property type="match status" value="1"/>
</dbReference>
<dbReference type="GO" id="GO:0006528">
    <property type="term" value="P:asparagine metabolic process"/>
    <property type="evidence" value="ECO:0007669"/>
    <property type="project" value="InterPro"/>
</dbReference>
<dbReference type="CDD" id="cd10938">
    <property type="entry name" value="CE4_HpPgdA_like"/>
    <property type="match status" value="1"/>
</dbReference>
<dbReference type="EMBL" id="CP020442">
    <property type="protein sequence ID" value="ARC38252.1"/>
    <property type="molecule type" value="Genomic_DNA"/>
</dbReference>
<evidence type="ECO:0000256" key="3">
    <source>
        <dbReference type="ARBA" id="ARBA00010973"/>
    </source>
</evidence>
<evidence type="ECO:0000256" key="1">
    <source>
        <dbReference type="ARBA" id="ARBA00003236"/>
    </source>
</evidence>
<evidence type="ECO:0000313" key="11">
    <source>
        <dbReference type="Proteomes" id="UP000191257"/>
    </source>
</evidence>
<dbReference type="InterPro" id="IPR027474">
    <property type="entry name" value="L-asparaginase_N"/>
</dbReference>
<evidence type="ECO:0000256" key="7">
    <source>
        <dbReference type="PIRSR" id="PIRSR001220-1"/>
    </source>
</evidence>
<dbReference type="PANTHER" id="PTHR47561:SF1">
    <property type="entry name" value="POLYSACCHARIDE DEACETYLASE FAMILY PROTEIN (AFU_ORTHOLOGUE AFUA_6G05030)"/>
    <property type="match status" value="1"/>
</dbReference>
<evidence type="ECO:0000259" key="9">
    <source>
        <dbReference type="PROSITE" id="PS51677"/>
    </source>
</evidence>
<dbReference type="InterPro" id="IPR037152">
    <property type="entry name" value="L-asparaginase_N_sf"/>
</dbReference>
<evidence type="ECO:0000256" key="8">
    <source>
        <dbReference type="PIRSR" id="PIRSR001220-2"/>
    </source>
</evidence>
<name>A0A1V0GWR3_9RHOB</name>
<dbReference type="PROSITE" id="PS51677">
    <property type="entry name" value="NODB"/>
    <property type="match status" value="1"/>
</dbReference>
<dbReference type="KEGG" id="pye:A6J80_19470"/>
<dbReference type="STRING" id="147645.A6J80_19470"/>
<dbReference type="InterPro" id="IPR011330">
    <property type="entry name" value="Glyco_hydro/deAcase_b/a-brl"/>
</dbReference>
<evidence type="ECO:0000256" key="6">
    <source>
        <dbReference type="ARBA" id="ARBA00032976"/>
    </source>
</evidence>
<gene>
    <name evidence="10" type="ORF">A6J80_19470</name>
</gene>
<proteinExistence type="inferred from homology"/>
<dbReference type="Gene3D" id="3.20.20.370">
    <property type="entry name" value="Glycoside hydrolase/deacetylase"/>
    <property type="match status" value="1"/>
</dbReference>
<dbReference type="AlphaFoldDB" id="A0A1V0GWR3"/>
<dbReference type="InterPro" id="IPR040919">
    <property type="entry name" value="Asparaginase_C"/>
</dbReference>
<dbReference type="PIRSF" id="PIRSF500176">
    <property type="entry name" value="L_ASNase"/>
    <property type="match status" value="1"/>
</dbReference>
<dbReference type="SUPFAM" id="SSF53774">
    <property type="entry name" value="Glutaminase/Asparaginase"/>
    <property type="match status" value="1"/>
</dbReference>
<evidence type="ECO:0000256" key="2">
    <source>
        <dbReference type="ARBA" id="ARBA00010518"/>
    </source>
</evidence>
<feature type="binding site" evidence="8">
    <location>
        <begin position="89"/>
        <end position="90"/>
    </location>
    <ligand>
        <name>substrate</name>
    </ligand>
</feature>
<dbReference type="PRINTS" id="PR00139">
    <property type="entry name" value="ASNGLNASE"/>
</dbReference>
<dbReference type="GO" id="GO:0004067">
    <property type="term" value="F:asparaginase activity"/>
    <property type="evidence" value="ECO:0007669"/>
    <property type="project" value="UniProtKB-UniRule"/>
</dbReference>
<dbReference type="PIRSF" id="PIRSF001220">
    <property type="entry name" value="L-ASNase_gatD"/>
    <property type="match status" value="1"/>
</dbReference>
<feature type="domain" description="NodB homology" evidence="9">
    <location>
        <begin position="375"/>
        <end position="622"/>
    </location>
</feature>
<organism evidence="10 11">
    <name type="scientific">Paracoccus yeei</name>
    <dbReference type="NCBI Taxonomy" id="147645"/>
    <lineage>
        <taxon>Bacteria</taxon>
        <taxon>Pseudomonadati</taxon>
        <taxon>Pseudomonadota</taxon>
        <taxon>Alphaproteobacteria</taxon>
        <taxon>Rhodobacterales</taxon>
        <taxon>Paracoccaceae</taxon>
        <taxon>Paracoccus</taxon>
    </lineage>
</organism>
<reference evidence="10" key="1">
    <citation type="submission" date="2017-12" db="EMBL/GenBank/DDBJ databases">
        <title>FDA dAtabase for Regulatory Grade micrObial Sequences (FDA-ARGOS): Supporting development and validation of Infectious Disease Dx tests.</title>
        <authorList>
            <person name="Campos J."/>
            <person name="Goldberg B."/>
            <person name="Tallon L."/>
            <person name="Sadzewicz L."/>
            <person name="Sengamalay N."/>
            <person name="Ott S."/>
            <person name="Godinez A."/>
            <person name="Nagaraj S."/>
            <person name="Vyas G."/>
            <person name="Aluvathingal J."/>
            <person name="Nadendla S."/>
            <person name="Geyer C."/>
            <person name="Nandy P."/>
            <person name="Hobson J."/>
            <person name="Sichtig H."/>
        </authorList>
    </citation>
    <scope>NUCLEOTIDE SEQUENCE</scope>
    <source>
        <strain evidence="10">FDAARGOS_252</strain>
    </source>
</reference>
<dbReference type="InterPro" id="IPR006034">
    <property type="entry name" value="Asparaginase/glutaminase-like"/>
</dbReference>
<dbReference type="Proteomes" id="UP000191257">
    <property type="component" value="Chromosome"/>
</dbReference>
<evidence type="ECO:0000256" key="5">
    <source>
        <dbReference type="ARBA" id="ARBA00022801"/>
    </source>
</evidence>
<evidence type="ECO:0000313" key="10">
    <source>
        <dbReference type="EMBL" id="ARC38252.1"/>
    </source>
</evidence>
<dbReference type="InterPro" id="IPR002509">
    <property type="entry name" value="NODB_dom"/>
</dbReference>
<evidence type="ECO:0000256" key="4">
    <source>
        <dbReference type="ARBA" id="ARBA00020071"/>
    </source>
</evidence>
<protein>
    <recommendedName>
        <fullName evidence="4">Chitooligosaccharide deacetylase</fullName>
    </recommendedName>
    <alternativeName>
        <fullName evidence="6">Nodulation protein B</fullName>
    </alternativeName>
</protein>
<dbReference type="PROSITE" id="PS51257">
    <property type="entry name" value="PROKAR_LIPOPROTEIN"/>
    <property type="match status" value="1"/>
</dbReference>
<keyword evidence="5" id="KW-0378">Hydrolase</keyword>
<dbReference type="Pfam" id="PF17763">
    <property type="entry name" value="Asparaginase_C"/>
    <property type="match status" value="1"/>
</dbReference>
<dbReference type="SMART" id="SM00870">
    <property type="entry name" value="Asparaginase"/>
    <property type="match status" value="1"/>
</dbReference>
<feature type="active site" description="O-isoaspartyl threonine intermediate" evidence="7">
    <location>
        <position position="13"/>
    </location>
</feature>
<sequence length="646" mass="70380">MKPRVQIIALGGTIACTPDSAGSGVAPGLTGADLVAAVPQLAALADVEARNLSNVPSTEIGLPLVIELAAAIRAHEDQGAAGIVVTQGTDTIEETAFLLHLLHRGAIPVVVTGAMRNPSVPGADGAANLFAAVACAADPQCRDLGVMVAFDDVIHPAAWVQKRDTSSTGAFWSPAPLGWMAEGRPALYARPPRGPTFDPALEAALPFVPILKPGLSDPPLLVEAALAAGAAGLVLDLAGGGHVLSSWLEPLTSAACRVPVVFSSRTRGGRVLSRTYGQVGGEIDLLKRGLRGSGDLDALKARLVLMLALMTEAPERFDRFTDLSWRSAADARGTDDPDNTSTGEAMMAKKIYCAFGTDIDSVAGWIGSYGGGDSPSDIQRGIFATEVGIPRLLRLFKKYDLRTSFFIPGHSLETFPDEMRMIVDAGHEIGAHGYLHENPIAMTPQQEEDVLVKSIELIEGLTGRAPRGYVAPWWEMSNSTAALLQKYGFSYDHSQGYRDFQPFYARVGDEWNVIDYTKQAKDWMHPLKHGKEIDLVDIAANWYVDDLPPMMFMKKAPNSHGFVNPRDIEELWRDQFDWVYREMDYAVFAFTIHPDVSGRPQVLLMLERLIEYINGHDDIEWATFEEIADDFRKRYPFASDKRPEVI</sequence>